<keyword evidence="2 7" id="KW-0813">Transport</keyword>
<comment type="caution">
    <text evidence="9">The sequence shown here is derived from an EMBL/GenBank/DDBJ whole genome shotgun (WGS) entry which is preliminary data.</text>
</comment>
<keyword evidence="10" id="KW-1185">Reference proteome</keyword>
<feature type="domain" description="ABC transmembrane type-1" evidence="8">
    <location>
        <begin position="94"/>
        <end position="311"/>
    </location>
</feature>
<dbReference type="OrthoDB" id="9803623at2"/>
<dbReference type="Gene3D" id="1.10.3720.10">
    <property type="entry name" value="MetI-like"/>
    <property type="match status" value="1"/>
</dbReference>
<keyword evidence="5 7" id="KW-1133">Transmembrane helix</keyword>
<dbReference type="InterPro" id="IPR000515">
    <property type="entry name" value="MetI-like"/>
</dbReference>
<dbReference type="PROSITE" id="PS50928">
    <property type="entry name" value="ABC_TM1"/>
    <property type="match status" value="1"/>
</dbReference>
<evidence type="ECO:0000256" key="5">
    <source>
        <dbReference type="ARBA" id="ARBA00022989"/>
    </source>
</evidence>
<dbReference type="Pfam" id="PF00528">
    <property type="entry name" value="BPD_transp_1"/>
    <property type="match status" value="1"/>
</dbReference>
<evidence type="ECO:0000256" key="2">
    <source>
        <dbReference type="ARBA" id="ARBA00022448"/>
    </source>
</evidence>
<proteinExistence type="inferred from homology"/>
<dbReference type="Proteomes" id="UP000037660">
    <property type="component" value="Unassembled WGS sequence"/>
</dbReference>
<reference evidence="10" key="1">
    <citation type="submission" date="2015-07" db="EMBL/GenBank/DDBJ databases">
        <title>Discovery of a poly(ethylene terephthalate assimilation.</title>
        <authorList>
            <person name="Yoshida S."/>
            <person name="Hiraga K."/>
            <person name="Takehana T."/>
            <person name="Taniguchi I."/>
            <person name="Yamaji H."/>
            <person name="Maeda Y."/>
            <person name="Toyohara K."/>
            <person name="Miyamoto K."/>
            <person name="Kimura Y."/>
            <person name="Oda K."/>
        </authorList>
    </citation>
    <scope>NUCLEOTIDE SEQUENCE [LARGE SCALE GENOMIC DNA]</scope>
    <source>
        <strain evidence="10">NBRC 110686 / TISTR 2288 / 201-F6</strain>
    </source>
</reference>
<dbReference type="SUPFAM" id="SSF161098">
    <property type="entry name" value="MetI-like"/>
    <property type="match status" value="1"/>
</dbReference>
<gene>
    <name evidence="9" type="ORF">ISF6_4398</name>
</gene>
<dbReference type="GO" id="GO:0005886">
    <property type="term" value="C:plasma membrane"/>
    <property type="evidence" value="ECO:0007669"/>
    <property type="project" value="UniProtKB-SubCell"/>
</dbReference>
<evidence type="ECO:0000256" key="6">
    <source>
        <dbReference type="ARBA" id="ARBA00023136"/>
    </source>
</evidence>
<dbReference type="PANTHER" id="PTHR43163">
    <property type="entry name" value="DIPEPTIDE TRANSPORT SYSTEM PERMEASE PROTEIN DPPB-RELATED"/>
    <property type="match status" value="1"/>
</dbReference>
<evidence type="ECO:0000256" key="7">
    <source>
        <dbReference type="RuleBase" id="RU363032"/>
    </source>
</evidence>
<evidence type="ECO:0000256" key="3">
    <source>
        <dbReference type="ARBA" id="ARBA00022475"/>
    </source>
</evidence>
<dbReference type="CDD" id="cd06261">
    <property type="entry name" value="TM_PBP2"/>
    <property type="match status" value="1"/>
</dbReference>
<dbReference type="InterPro" id="IPR035906">
    <property type="entry name" value="MetI-like_sf"/>
</dbReference>
<reference evidence="9 10" key="2">
    <citation type="journal article" date="2016" name="Science">
        <title>A bacterium that degrades and assimilates poly(ethylene terephthalate).</title>
        <authorList>
            <person name="Yoshida S."/>
            <person name="Hiraga K."/>
            <person name="Takehana T."/>
            <person name="Taniguchi I."/>
            <person name="Yamaji H."/>
            <person name="Maeda Y."/>
            <person name="Toyohara K."/>
            <person name="Miyamoto K."/>
            <person name="Kimura Y."/>
            <person name="Oda K."/>
        </authorList>
    </citation>
    <scope>NUCLEOTIDE SEQUENCE [LARGE SCALE GENOMIC DNA]</scope>
    <source>
        <strain evidence="10">NBRC 110686 / TISTR 2288 / 201-F6</strain>
    </source>
</reference>
<dbReference type="STRING" id="1547922.ISF6_4398"/>
<evidence type="ECO:0000256" key="1">
    <source>
        <dbReference type="ARBA" id="ARBA00004651"/>
    </source>
</evidence>
<dbReference type="EMBL" id="BBYR01000068">
    <property type="protein sequence ID" value="GAP38204.1"/>
    <property type="molecule type" value="Genomic_DNA"/>
</dbReference>
<feature type="transmembrane region" description="Helical" evidence="7">
    <location>
        <begin position="288"/>
        <end position="314"/>
    </location>
</feature>
<evidence type="ECO:0000259" key="8">
    <source>
        <dbReference type="PROSITE" id="PS50928"/>
    </source>
</evidence>
<dbReference type="InterPro" id="IPR045621">
    <property type="entry name" value="BPD_transp_1_N"/>
</dbReference>
<dbReference type="Pfam" id="PF19300">
    <property type="entry name" value="BPD_transp_1_N"/>
    <property type="match status" value="1"/>
</dbReference>
<dbReference type="GO" id="GO:0055085">
    <property type="term" value="P:transmembrane transport"/>
    <property type="evidence" value="ECO:0007669"/>
    <property type="project" value="InterPro"/>
</dbReference>
<dbReference type="PANTHER" id="PTHR43163:SF2">
    <property type="entry name" value="ABC TRANSPORTER PERMEASE PROTEIN"/>
    <property type="match status" value="1"/>
</dbReference>
<comment type="subcellular location">
    <subcellularLocation>
        <location evidence="1 7">Cell membrane</location>
        <topology evidence="1 7">Multi-pass membrane protein</topology>
    </subcellularLocation>
</comment>
<comment type="similarity">
    <text evidence="7">Belongs to the binding-protein-dependent transport system permease family.</text>
</comment>
<keyword evidence="6 7" id="KW-0472">Membrane</keyword>
<evidence type="ECO:0000256" key="4">
    <source>
        <dbReference type="ARBA" id="ARBA00022692"/>
    </source>
</evidence>
<organism evidence="9 10">
    <name type="scientific">Piscinibacter sakaiensis</name>
    <name type="common">Ideonella sakaiensis</name>
    <dbReference type="NCBI Taxonomy" id="1547922"/>
    <lineage>
        <taxon>Bacteria</taxon>
        <taxon>Pseudomonadati</taxon>
        <taxon>Pseudomonadota</taxon>
        <taxon>Betaproteobacteria</taxon>
        <taxon>Burkholderiales</taxon>
        <taxon>Sphaerotilaceae</taxon>
        <taxon>Piscinibacter</taxon>
    </lineage>
</organism>
<sequence>MLTQITRRLLAGCLTLLLVGVAAFGIFQHLGDPVISMAGLEATEAERQAFRQELGLDDSQWVQLGRFLKNVARGEFGLSYHSGRSVSRLIAERLPATLDLVLVASVLSLVLGIALGVYTGLRPDTPVTRGVLSLSLVGISLPTFVTGTLLIYVFTMQLNLLPSFGRGELVAFGEWTTGLLTRSGLLSLVMPSITLALFQMTLIQRLTRAEMMEVARADFIRFGRARGLPYRRVYLRHALRNALLPVITIAGLNIGAVIGFSIITETIFQWPGMGLLFIEAVRFSDVPVLAAYLLLIALIFTVINIGIDILYVIIDPRLRAPEGTP</sequence>
<accession>A0A0K8P6R0</accession>
<feature type="transmembrane region" description="Helical" evidence="7">
    <location>
        <begin position="242"/>
        <end position="268"/>
    </location>
</feature>
<keyword evidence="4 7" id="KW-0812">Transmembrane</keyword>
<feature type="transmembrane region" description="Helical" evidence="7">
    <location>
        <begin position="184"/>
        <end position="203"/>
    </location>
</feature>
<dbReference type="AlphaFoldDB" id="A0A0K8P6R0"/>
<feature type="transmembrane region" description="Helical" evidence="7">
    <location>
        <begin position="100"/>
        <end position="119"/>
    </location>
</feature>
<dbReference type="RefSeq" id="WP_054022074.1">
    <property type="nucleotide sequence ID" value="NZ_BBYR01000068.1"/>
</dbReference>
<name>A0A0K8P6R0_PISS1</name>
<keyword evidence="3" id="KW-1003">Cell membrane</keyword>
<evidence type="ECO:0000313" key="10">
    <source>
        <dbReference type="Proteomes" id="UP000037660"/>
    </source>
</evidence>
<feature type="transmembrane region" description="Helical" evidence="7">
    <location>
        <begin position="131"/>
        <end position="154"/>
    </location>
</feature>
<protein>
    <submittedName>
        <fullName evidence="9">Dipeptide transport system permease protein DppB</fullName>
    </submittedName>
</protein>
<evidence type="ECO:0000313" key="9">
    <source>
        <dbReference type="EMBL" id="GAP38204.1"/>
    </source>
</evidence>